<proteinExistence type="predicted"/>
<dbReference type="RefSeq" id="WP_015711532.1">
    <property type="nucleotide sequence ID" value="NC_015577.1"/>
</dbReference>
<sequence length="288" mass="31857">MRKRLLPFLAAVFFPFLAYSQESKPIIRFSPFFTKGIGIEETRFIESLIQSYLSDFGDVVNFFDSSLPQDFSGTGALPDTWTKAPDYVLTGSIYLEPDGRIFTLEVHNTVSGDTLSSTTVHRTASDLALKARSLVENVFSSPVMAAKASPEAKEAPAERPEPITETAVIGTWRGESGIEMIRLQQGGRGVAFFSSGAQMNLSYTIENNTLKVRQNSPNTERYYYPLPYGVAKQLSAEAGPMVWELYLYSGGAHLKGVKISAEAKVEGNLLVEINPEASRDTKWTRSMR</sequence>
<reference evidence="2" key="1">
    <citation type="submission" date="2009-12" db="EMBL/GenBank/DDBJ databases">
        <title>Complete sequence of Treponema azotonutricium strain ZAS-9.</title>
        <authorList>
            <person name="Tetu S.G."/>
            <person name="Matson E."/>
            <person name="Ren Q."/>
            <person name="Seshadri R."/>
            <person name="Elbourne L."/>
            <person name="Hassan K.A."/>
            <person name="Durkin A."/>
            <person name="Radune D."/>
            <person name="Mohamoud Y."/>
            <person name="Shay R."/>
            <person name="Jin S."/>
            <person name="Zhang X."/>
            <person name="Lucey K."/>
            <person name="Ballor N.R."/>
            <person name="Ottesen E."/>
            <person name="Rosenthal R."/>
            <person name="Allen A."/>
            <person name="Leadbetter J.R."/>
            <person name="Paulsen I.T."/>
        </authorList>
    </citation>
    <scope>NUCLEOTIDE SEQUENCE [LARGE SCALE GENOMIC DNA]</scope>
    <source>
        <strain evidence="2">ATCC BAA-888 / DSM 13862 / ZAS-9</strain>
    </source>
</reference>
<accession>F5YCW1</accession>
<dbReference type="InParanoid" id="F5YCW1"/>
<dbReference type="OrthoDB" id="359463at2"/>
<evidence type="ECO:0000313" key="2">
    <source>
        <dbReference type="Proteomes" id="UP000009222"/>
    </source>
</evidence>
<organism evidence="1 2">
    <name type="scientific">Leadbettera azotonutricia (strain ATCC BAA-888 / DSM 13862 / ZAS-9)</name>
    <name type="common">Treponema azotonutricium</name>
    <dbReference type="NCBI Taxonomy" id="545695"/>
    <lineage>
        <taxon>Bacteria</taxon>
        <taxon>Pseudomonadati</taxon>
        <taxon>Spirochaetota</taxon>
        <taxon>Spirochaetia</taxon>
        <taxon>Spirochaetales</taxon>
        <taxon>Breznakiellaceae</taxon>
        <taxon>Leadbettera</taxon>
    </lineage>
</organism>
<evidence type="ECO:0000313" key="1">
    <source>
        <dbReference type="EMBL" id="AEF80748.1"/>
    </source>
</evidence>
<protein>
    <submittedName>
        <fullName evidence="1">Uncharacterized protein</fullName>
    </submittedName>
</protein>
<keyword evidence="2" id="KW-1185">Reference proteome</keyword>
<dbReference type="STRING" id="545695.TREAZ_0413"/>
<gene>
    <name evidence="1" type="ordered locus">TREAZ_0413</name>
</gene>
<dbReference type="HOGENOM" id="CLU_1019201_0_0_12"/>
<name>F5YCW1_LEAAZ</name>
<dbReference type="eggNOG" id="ENOG502ZI1Y">
    <property type="taxonomic scope" value="Bacteria"/>
</dbReference>
<dbReference type="Proteomes" id="UP000009222">
    <property type="component" value="Chromosome"/>
</dbReference>
<dbReference type="KEGG" id="taz:TREAZ_0413"/>
<reference evidence="1 2" key="2">
    <citation type="journal article" date="2011" name="ISME J.">
        <title>RNA-seq reveals cooperative metabolic interactions between two termite-gut spirochete species in co-culture.</title>
        <authorList>
            <person name="Rosenthal A.Z."/>
            <person name="Matson E.G."/>
            <person name="Eldar A."/>
            <person name="Leadbetter J.R."/>
        </authorList>
    </citation>
    <scope>NUCLEOTIDE SEQUENCE [LARGE SCALE GENOMIC DNA]</scope>
    <source>
        <strain evidence="2">ATCC BAA-888 / DSM 13862 / ZAS-9</strain>
    </source>
</reference>
<dbReference type="AlphaFoldDB" id="F5YCW1"/>
<dbReference type="EMBL" id="CP001841">
    <property type="protein sequence ID" value="AEF80748.1"/>
    <property type="molecule type" value="Genomic_DNA"/>
</dbReference>